<gene>
    <name evidence="2" type="ORF">POM99_17405</name>
</gene>
<dbReference type="InterPro" id="IPR025948">
    <property type="entry name" value="HTH-like_dom"/>
</dbReference>
<keyword evidence="3" id="KW-1185">Reference proteome</keyword>
<evidence type="ECO:0000313" key="3">
    <source>
        <dbReference type="Proteomes" id="UP001222770"/>
    </source>
</evidence>
<dbReference type="SUPFAM" id="SSF53098">
    <property type="entry name" value="Ribonuclease H-like"/>
    <property type="match status" value="1"/>
</dbReference>
<organism evidence="2 3">
    <name type="scientific">Novosphingobium cyanobacteriorum</name>
    <dbReference type="NCBI Taxonomy" id="3024215"/>
    <lineage>
        <taxon>Bacteria</taxon>
        <taxon>Pseudomonadati</taxon>
        <taxon>Pseudomonadota</taxon>
        <taxon>Alphaproteobacteria</taxon>
        <taxon>Sphingomonadales</taxon>
        <taxon>Sphingomonadaceae</taxon>
        <taxon>Novosphingobium</taxon>
    </lineage>
</organism>
<evidence type="ECO:0000313" key="2">
    <source>
        <dbReference type="EMBL" id="MDF8334988.1"/>
    </source>
</evidence>
<dbReference type="InterPro" id="IPR009057">
    <property type="entry name" value="Homeodomain-like_sf"/>
</dbReference>
<dbReference type="SUPFAM" id="SSF46689">
    <property type="entry name" value="Homeodomain-like"/>
    <property type="match status" value="1"/>
</dbReference>
<sequence>MGTSGESSVGVDSEQIAFALRQAEVGTPVAEVCRKMGVSEATYYRWKQLYGGLGPSELRKMRQLEEENQKLKRLVADLSLDKAMLQEVLGKKSVAPGRLREIVHWVQDRYRVSERRSCAVLRFDRKTHRYRSVRGDQAPLRNRIKEIAAVRVRYGYRRIHVLLRREGWPVNVKRVHRLYRLEGLNLRAKRPRRHVMAARRVERPVPSCPNDVWAMDFVSDALFNGKRFRALTVVDAYTRECLAIHVDQGIKGEQVVDVMDRLLFERGEPPAKIRVDNGPEFISRALDHWAYINRVTLDFSRPGKPTDNAFVESFNGRLRDECLNTHWFLSLDDARTKIEAWRTDFNETRPHTSLGFMTPAEFASSPGVNPGR</sequence>
<name>A0ABT6CN36_9SPHN</name>
<proteinExistence type="predicted"/>
<dbReference type="Pfam" id="PF01527">
    <property type="entry name" value="HTH_Tnp_1"/>
    <property type="match status" value="1"/>
</dbReference>
<dbReference type="InterPro" id="IPR036397">
    <property type="entry name" value="RNaseH_sf"/>
</dbReference>
<reference evidence="2 3" key="1">
    <citation type="submission" date="2023-03" db="EMBL/GenBank/DDBJ databases">
        <title>Novosphingobium cyanobacteriorum sp. nov., isolated from a eutrophic reservoir during the Microcystis bloom period.</title>
        <authorList>
            <person name="Kang M."/>
            <person name="Le V."/>
            <person name="Ko S.-R."/>
            <person name="Lee S.-A."/>
            <person name="Ahn C.-Y."/>
        </authorList>
    </citation>
    <scope>NUCLEOTIDE SEQUENCE [LARGE SCALE GENOMIC DNA]</scope>
    <source>
        <strain evidence="2 3">HBC54</strain>
    </source>
</reference>
<dbReference type="Pfam" id="PF13276">
    <property type="entry name" value="HTH_21"/>
    <property type="match status" value="1"/>
</dbReference>
<dbReference type="Proteomes" id="UP001222770">
    <property type="component" value="Unassembled WGS sequence"/>
</dbReference>
<dbReference type="PROSITE" id="PS50994">
    <property type="entry name" value="INTEGRASE"/>
    <property type="match status" value="1"/>
</dbReference>
<dbReference type="PANTHER" id="PTHR47515">
    <property type="entry name" value="LOW CALCIUM RESPONSE LOCUS PROTEIN T"/>
    <property type="match status" value="1"/>
</dbReference>
<evidence type="ECO:0000259" key="1">
    <source>
        <dbReference type="PROSITE" id="PS50994"/>
    </source>
</evidence>
<dbReference type="InterPro" id="IPR002514">
    <property type="entry name" value="Transposase_8"/>
</dbReference>
<dbReference type="NCBIfam" id="NF033516">
    <property type="entry name" value="transpos_IS3"/>
    <property type="match status" value="1"/>
</dbReference>
<dbReference type="PANTHER" id="PTHR47515:SF1">
    <property type="entry name" value="BLR2054 PROTEIN"/>
    <property type="match status" value="1"/>
</dbReference>
<dbReference type="InterPro" id="IPR012337">
    <property type="entry name" value="RNaseH-like_sf"/>
</dbReference>
<dbReference type="InterPro" id="IPR001584">
    <property type="entry name" value="Integrase_cat-core"/>
</dbReference>
<dbReference type="EMBL" id="JAROCY010000019">
    <property type="protein sequence ID" value="MDF8334988.1"/>
    <property type="molecule type" value="Genomic_DNA"/>
</dbReference>
<dbReference type="Pfam" id="PF13683">
    <property type="entry name" value="rve_3"/>
    <property type="match status" value="1"/>
</dbReference>
<feature type="domain" description="Integrase catalytic" evidence="1">
    <location>
        <begin position="205"/>
        <end position="367"/>
    </location>
</feature>
<comment type="caution">
    <text evidence="2">The sequence shown here is derived from an EMBL/GenBank/DDBJ whole genome shotgun (WGS) entry which is preliminary data.</text>
</comment>
<dbReference type="Gene3D" id="3.30.420.10">
    <property type="entry name" value="Ribonuclease H-like superfamily/Ribonuclease H"/>
    <property type="match status" value="1"/>
</dbReference>
<accession>A0ABT6CN36</accession>
<protein>
    <submittedName>
        <fullName evidence="2">IS3 family transposase</fullName>
    </submittedName>
</protein>
<dbReference type="InterPro" id="IPR048020">
    <property type="entry name" value="Transpos_IS3"/>
</dbReference>